<gene>
    <name evidence="2" type="ORF">QBC40DRAFT_321587</name>
</gene>
<sequence length="208" mass="22288">MPLNSILWLEGKPRRQIIRAREGLRPKVRFLLNPPHSEPMAPKRPAKGKSTGRKRSRAEDPPQDAPGAPDTPEAPHAPEAVVSPEETAAAQALQTLGAVEPEAYIQPLLSVPGIRYGASGTTTRPAKRRAPSTPRAVGPPALPVTLQRGGLPTTPIRRRSLVPSLSTPPSAPTPERPLGHTPGSQPTVRSTLRHVTLPEEEDDADPEL</sequence>
<protein>
    <submittedName>
        <fullName evidence="2">Uncharacterized protein</fullName>
    </submittedName>
</protein>
<dbReference type="AlphaFoldDB" id="A0AAN6X5N1"/>
<reference evidence="2" key="1">
    <citation type="journal article" date="2023" name="Mol. Phylogenet. Evol.">
        <title>Genome-scale phylogeny and comparative genomics of the fungal order Sordariales.</title>
        <authorList>
            <person name="Hensen N."/>
            <person name="Bonometti L."/>
            <person name="Westerberg I."/>
            <person name="Brannstrom I.O."/>
            <person name="Guillou S."/>
            <person name="Cros-Aarteil S."/>
            <person name="Calhoun S."/>
            <person name="Haridas S."/>
            <person name="Kuo A."/>
            <person name="Mondo S."/>
            <person name="Pangilinan J."/>
            <person name="Riley R."/>
            <person name="LaButti K."/>
            <person name="Andreopoulos B."/>
            <person name="Lipzen A."/>
            <person name="Chen C."/>
            <person name="Yan M."/>
            <person name="Daum C."/>
            <person name="Ng V."/>
            <person name="Clum A."/>
            <person name="Steindorff A."/>
            <person name="Ohm R.A."/>
            <person name="Martin F."/>
            <person name="Silar P."/>
            <person name="Natvig D.O."/>
            <person name="Lalanne C."/>
            <person name="Gautier V."/>
            <person name="Ament-Velasquez S.L."/>
            <person name="Kruys A."/>
            <person name="Hutchinson M.I."/>
            <person name="Powell A.J."/>
            <person name="Barry K."/>
            <person name="Miller A.N."/>
            <person name="Grigoriev I.V."/>
            <person name="Debuchy R."/>
            <person name="Gladieux P."/>
            <person name="Hiltunen Thoren M."/>
            <person name="Johannesson H."/>
        </authorList>
    </citation>
    <scope>NUCLEOTIDE SEQUENCE</scope>
    <source>
        <strain evidence="2">CBS 315.58</strain>
    </source>
</reference>
<feature type="compositionally biased region" description="Basic residues" evidence="1">
    <location>
        <begin position="44"/>
        <end position="56"/>
    </location>
</feature>
<comment type="caution">
    <text evidence="2">The sequence shown here is derived from an EMBL/GenBank/DDBJ whole genome shotgun (WGS) entry which is preliminary data.</text>
</comment>
<dbReference type="Proteomes" id="UP001303160">
    <property type="component" value="Unassembled WGS sequence"/>
</dbReference>
<reference evidence="2" key="2">
    <citation type="submission" date="2023-05" db="EMBL/GenBank/DDBJ databases">
        <authorList>
            <consortium name="Lawrence Berkeley National Laboratory"/>
            <person name="Steindorff A."/>
            <person name="Hensen N."/>
            <person name="Bonometti L."/>
            <person name="Westerberg I."/>
            <person name="Brannstrom I.O."/>
            <person name="Guillou S."/>
            <person name="Cros-Aarteil S."/>
            <person name="Calhoun S."/>
            <person name="Haridas S."/>
            <person name="Kuo A."/>
            <person name="Mondo S."/>
            <person name="Pangilinan J."/>
            <person name="Riley R."/>
            <person name="Labutti K."/>
            <person name="Andreopoulos B."/>
            <person name="Lipzen A."/>
            <person name="Chen C."/>
            <person name="Yanf M."/>
            <person name="Daum C."/>
            <person name="Ng V."/>
            <person name="Clum A."/>
            <person name="Ohm R."/>
            <person name="Martin F."/>
            <person name="Silar P."/>
            <person name="Natvig D."/>
            <person name="Lalanne C."/>
            <person name="Gautier V."/>
            <person name="Ament-Velasquez S.L."/>
            <person name="Kruys A."/>
            <person name="Hutchinson M.I."/>
            <person name="Powell A.J."/>
            <person name="Barry K."/>
            <person name="Miller A.N."/>
            <person name="Grigoriev I.V."/>
            <person name="Debuchy R."/>
            <person name="Gladieux P."/>
            <person name="Thoren M.H."/>
            <person name="Johannesson H."/>
        </authorList>
    </citation>
    <scope>NUCLEOTIDE SEQUENCE</scope>
    <source>
        <strain evidence="2">CBS 315.58</strain>
    </source>
</reference>
<dbReference type="EMBL" id="MU864096">
    <property type="protein sequence ID" value="KAK4194111.1"/>
    <property type="molecule type" value="Genomic_DNA"/>
</dbReference>
<feature type="compositionally biased region" description="Acidic residues" evidence="1">
    <location>
        <begin position="198"/>
        <end position="208"/>
    </location>
</feature>
<feature type="region of interest" description="Disordered" evidence="1">
    <location>
        <begin position="113"/>
        <end position="208"/>
    </location>
</feature>
<keyword evidence="3" id="KW-1185">Reference proteome</keyword>
<name>A0AAN6X5N1_9PEZI</name>
<evidence type="ECO:0000256" key="1">
    <source>
        <dbReference type="SAM" id="MobiDB-lite"/>
    </source>
</evidence>
<proteinExistence type="predicted"/>
<feature type="region of interest" description="Disordered" evidence="1">
    <location>
        <begin position="28"/>
        <end position="89"/>
    </location>
</feature>
<accession>A0AAN6X5N1</accession>
<evidence type="ECO:0000313" key="2">
    <source>
        <dbReference type="EMBL" id="KAK4194111.1"/>
    </source>
</evidence>
<organism evidence="2 3">
    <name type="scientific">Triangularia verruculosa</name>
    <dbReference type="NCBI Taxonomy" id="2587418"/>
    <lineage>
        <taxon>Eukaryota</taxon>
        <taxon>Fungi</taxon>
        <taxon>Dikarya</taxon>
        <taxon>Ascomycota</taxon>
        <taxon>Pezizomycotina</taxon>
        <taxon>Sordariomycetes</taxon>
        <taxon>Sordariomycetidae</taxon>
        <taxon>Sordariales</taxon>
        <taxon>Podosporaceae</taxon>
        <taxon>Triangularia</taxon>
    </lineage>
</organism>
<evidence type="ECO:0000313" key="3">
    <source>
        <dbReference type="Proteomes" id="UP001303160"/>
    </source>
</evidence>